<dbReference type="SUPFAM" id="SSF52540">
    <property type="entry name" value="P-loop containing nucleoside triphosphate hydrolases"/>
    <property type="match status" value="1"/>
</dbReference>
<proteinExistence type="inferred from homology"/>
<evidence type="ECO:0000256" key="9">
    <source>
        <dbReference type="RuleBase" id="RU000394"/>
    </source>
</evidence>
<keyword evidence="2 9" id="KW-0493">Microtubule</keyword>
<comment type="subcellular location">
    <subcellularLocation>
        <location evidence="1">Cytoplasm</location>
        <location evidence="1">Cytoskeleton</location>
    </subcellularLocation>
</comment>
<gene>
    <name evidence="13" type="ORF">KPH14_001544</name>
</gene>
<feature type="coiled-coil region" evidence="10">
    <location>
        <begin position="517"/>
        <end position="577"/>
    </location>
</feature>
<keyword evidence="14" id="KW-1185">Reference proteome</keyword>
<dbReference type="InterPro" id="IPR001752">
    <property type="entry name" value="Kinesin_motor_dom"/>
</dbReference>
<dbReference type="InterPro" id="IPR027417">
    <property type="entry name" value="P-loop_NTPase"/>
</dbReference>
<dbReference type="GO" id="GO:0003777">
    <property type="term" value="F:microtubule motor activity"/>
    <property type="evidence" value="ECO:0007669"/>
    <property type="project" value="InterPro"/>
</dbReference>
<keyword evidence="3 8" id="KW-0547">Nucleotide-binding</keyword>
<dbReference type="PROSITE" id="PS50067">
    <property type="entry name" value="KINESIN_MOTOR_2"/>
    <property type="match status" value="1"/>
</dbReference>
<evidence type="ECO:0000256" key="4">
    <source>
        <dbReference type="ARBA" id="ARBA00022840"/>
    </source>
</evidence>
<feature type="compositionally biased region" description="Basic and acidic residues" evidence="11">
    <location>
        <begin position="16"/>
        <end position="27"/>
    </location>
</feature>
<dbReference type="Proteomes" id="UP001258017">
    <property type="component" value="Unassembled WGS sequence"/>
</dbReference>
<dbReference type="EMBL" id="JAIFRP010000014">
    <property type="protein sequence ID" value="KAK2586294.1"/>
    <property type="molecule type" value="Genomic_DNA"/>
</dbReference>
<reference evidence="13" key="1">
    <citation type="submission" date="2021-08" db="EMBL/GenBank/DDBJ databases">
        <authorList>
            <person name="Misof B."/>
            <person name="Oliver O."/>
            <person name="Podsiadlowski L."/>
            <person name="Donath A."/>
            <person name="Peters R."/>
            <person name="Mayer C."/>
            <person name="Rust J."/>
            <person name="Gunkel S."/>
            <person name="Lesny P."/>
            <person name="Martin S."/>
            <person name="Oeyen J.P."/>
            <person name="Petersen M."/>
            <person name="Panagiotis P."/>
            <person name="Wilbrandt J."/>
            <person name="Tanja T."/>
        </authorList>
    </citation>
    <scope>NUCLEOTIDE SEQUENCE</scope>
    <source>
        <strain evidence="13">GBR_01_08_01A</strain>
        <tissue evidence="13">Thorax + abdomen</tissue>
    </source>
</reference>
<dbReference type="GO" id="GO:0007018">
    <property type="term" value="P:microtubule-based movement"/>
    <property type="evidence" value="ECO:0007669"/>
    <property type="project" value="InterPro"/>
</dbReference>
<evidence type="ECO:0000256" key="6">
    <source>
        <dbReference type="ARBA" id="ARBA00023175"/>
    </source>
</evidence>
<evidence type="ECO:0000259" key="12">
    <source>
        <dbReference type="PROSITE" id="PS50067"/>
    </source>
</evidence>
<feature type="binding site" evidence="8">
    <location>
        <begin position="117"/>
        <end position="124"/>
    </location>
    <ligand>
        <name>ATP</name>
        <dbReference type="ChEBI" id="CHEBI:30616"/>
    </ligand>
</feature>
<dbReference type="PRINTS" id="PR00380">
    <property type="entry name" value="KINESINHEAVY"/>
</dbReference>
<dbReference type="InterPro" id="IPR027640">
    <property type="entry name" value="Kinesin-like_fam"/>
</dbReference>
<comment type="similarity">
    <text evidence="8 9">Belongs to the TRAFAC class myosin-kinesin ATPase superfamily. Kinesin family.</text>
</comment>
<feature type="region of interest" description="Disordered" evidence="11">
    <location>
        <begin position="726"/>
        <end position="775"/>
    </location>
</feature>
<comment type="caution">
    <text evidence="13">The sequence shown here is derived from an EMBL/GenBank/DDBJ whole genome shotgun (WGS) entry which is preliminary data.</text>
</comment>
<protein>
    <recommendedName>
        <fullName evidence="9">Kinesin-like protein</fullName>
    </recommendedName>
</protein>
<reference evidence="13" key="2">
    <citation type="journal article" date="2023" name="Commun. Biol.">
        <title>Intrasexual cuticular hydrocarbon dimorphism in a wasp sheds light on hydrocarbon biosynthesis genes in Hymenoptera.</title>
        <authorList>
            <person name="Moris V.C."/>
            <person name="Podsiadlowski L."/>
            <person name="Martin S."/>
            <person name="Oeyen J.P."/>
            <person name="Donath A."/>
            <person name="Petersen M."/>
            <person name="Wilbrandt J."/>
            <person name="Misof B."/>
            <person name="Liedtke D."/>
            <person name="Thamm M."/>
            <person name="Scheiner R."/>
            <person name="Schmitt T."/>
            <person name="Niehuis O."/>
        </authorList>
    </citation>
    <scope>NUCLEOTIDE SEQUENCE</scope>
    <source>
        <strain evidence="13">GBR_01_08_01A</strain>
    </source>
</reference>
<name>A0AAD9VTM1_9HYME</name>
<dbReference type="Pfam" id="PF00225">
    <property type="entry name" value="Kinesin"/>
    <property type="match status" value="1"/>
</dbReference>
<evidence type="ECO:0000256" key="5">
    <source>
        <dbReference type="ARBA" id="ARBA00023054"/>
    </source>
</evidence>
<evidence type="ECO:0000256" key="1">
    <source>
        <dbReference type="ARBA" id="ARBA00004245"/>
    </source>
</evidence>
<evidence type="ECO:0000256" key="8">
    <source>
        <dbReference type="PROSITE-ProRule" id="PRU00283"/>
    </source>
</evidence>
<dbReference type="PANTHER" id="PTHR47968">
    <property type="entry name" value="CENTROMERE PROTEIN E"/>
    <property type="match status" value="1"/>
</dbReference>
<evidence type="ECO:0000256" key="11">
    <source>
        <dbReference type="SAM" id="MobiDB-lite"/>
    </source>
</evidence>
<dbReference type="PROSITE" id="PS00411">
    <property type="entry name" value="KINESIN_MOTOR_1"/>
    <property type="match status" value="1"/>
</dbReference>
<accession>A0AAD9VTM1</accession>
<dbReference type="GO" id="GO:0005874">
    <property type="term" value="C:microtubule"/>
    <property type="evidence" value="ECO:0007669"/>
    <property type="project" value="UniProtKB-KW"/>
</dbReference>
<feature type="domain" description="Kinesin motor" evidence="12">
    <location>
        <begin position="32"/>
        <end position="363"/>
    </location>
</feature>
<dbReference type="InterPro" id="IPR036961">
    <property type="entry name" value="Kinesin_motor_dom_sf"/>
</dbReference>
<evidence type="ECO:0000256" key="3">
    <source>
        <dbReference type="ARBA" id="ARBA00022741"/>
    </source>
</evidence>
<keyword evidence="7" id="KW-0206">Cytoskeleton</keyword>
<keyword evidence="4 8" id="KW-0067">ATP-binding</keyword>
<sequence length="775" mass="87940">MTQYSSSGSSSSTSSNDRRDLKDRSSRAIEEKLRVAVRIRPLAPDETCGRTLHAINDKMVMLEDVDSEKPKRALPRQYLFDVVFGEDATQEAVYEGTAKNLVQDVLNGYNATVFAYGPTGAGKTHTMVGTPSDPGIMVRALNDIFLTARQLPDNVEFTVTMSYVEIYNENIRDLLNPSTGYLELREDSRGRNVQVSGLTEVSTSSTEEVMQLLHRGNRARTVEPTAANETSSRSHALLSVTVRQSSRPVQEGDQRLRTRVKQGRLFMIDLAGSERAKQTQNKGKRLQEGAHINRSLLALSNCIKALSGGARFVNYRDSKLTRLLKEALGGNCRTVMIAHVSPASVHRDESKNTLNYADRANKISNKVERNVLDVSYLHVAQYRDIISDLKSEISRLRNKMKEDRSDRYDDKEPDGRGTDFRTLREKIVSAFKEQMRLRRKLMELDSHLLGLNIAAEQQHSIISHWESRNNRVYGSSRDSVCRRPGTDYQVEEVDDIDLLEDTDLEDDASVQQAWAELAEISKEQERYAEMRAATEKELEACRKRSAALEDELPSRINSDEERELLALMLRVHELEADKMMLQSERLVKQHELRRRELLLLRYDRQRQISDEIITRQRRIMEDGRLTLPPDLQNLYALYQQEIQAATYVDSNLADLTCSSLVFGAKLPPISSRLSYDTFNNDSRIPSSSTDSDWDQSPLPPIQEPPDVERVMGPVVQPLISPAVLFPPIPSSNSRNQGKKLRRIASDDSMDSVRFSQGSNIRYNALRRSDERETAS</sequence>
<evidence type="ECO:0000313" key="14">
    <source>
        <dbReference type="Proteomes" id="UP001258017"/>
    </source>
</evidence>
<keyword evidence="7" id="KW-0963">Cytoplasm</keyword>
<organism evidence="13 14">
    <name type="scientific">Odynerus spinipes</name>
    <dbReference type="NCBI Taxonomy" id="1348599"/>
    <lineage>
        <taxon>Eukaryota</taxon>
        <taxon>Metazoa</taxon>
        <taxon>Ecdysozoa</taxon>
        <taxon>Arthropoda</taxon>
        <taxon>Hexapoda</taxon>
        <taxon>Insecta</taxon>
        <taxon>Pterygota</taxon>
        <taxon>Neoptera</taxon>
        <taxon>Endopterygota</taxon>
        <taxon>Hymenoptera</taxon>
        <taxon>Apocrita</taxon>
        <taxon>Aculeata</taxon>
        <taxon>Vespoidea</taxon>
        <taxon>Vespidae</taxon>
        <taxon>Eumeninae</taxon>
        <taxon>Odynerus</taxon>
    </lineage>
</organism>
<keyword evidence="5 10" id="KW-0175">Coiled coil</keyword>
<dbReference type="PANTHER" id="PTHR47968:SF13">
    <property type="entry name" value="KINESIN-LIKE PROTEIN KIF19 ISOFORM X1"/>
    <property type="match status" value="1"/>
</dbReference>
<dbReference type="GO" id="GO:0008017">
    <property type="term" value="F:microtubule binding"/>
    <property type="evidence" value="ECO:0007669"/>
    <property type="project" value="InterPro"/>
</dbReference>
<dbReference type="Gene3D" id="3.40.850.10">
    <property type="entry name" value="Kinesin motor domain"/>
    <property type="match status" value="1"/>
</dbReference>
<dbReference type="AlphaFoldDB" id="A0AAD9VTM1"/>
<dbReference type="GO" id="GO:0005524">
    <property type="term" value="F:ATP binding"/>
    <property type="evidence" value="ECO:0007669"/>
    <property type="project" value="UniProtKB-UniRule"/>
</dbReference>
<feature type="region of interest" description="Disordered" evidence="11">
    <location>
        <begin position="681"/>
        <end position="707"/>
    </location>
</feature>
<feature type="coiled-coil region" evidence="10">
    <location>
        <begin position="379"/>
        <end position="406"/>
    </location>
</feature>
<feature type="compositionally biased region" description="Basic and acidic residues" evidence="11">
    <location>
        <begin position="766"/>
        <end position="775"/>
    </location>
</feature>
<evidence type="ECO:0000256" key="7">
    <source>
        <dbReference type="ARBA" id="ARBA00023212"/>
    </source>
</evidence>
<feature type="compositionally biased region" description="Polar residues" evidence="11">
    <location>
        <begin position="681"/>
        <end position="690"/>
    </location>
</feature>
<feature type="compositionally biased region" description="Low complexity" evidence="11">
    <location>
        <begin position="1"/>
        <end position="15"/>
    </location>
</feature>
<feature type="region of interest" description="Disordered" evidence="11">
    <location>
        <begin position="1"/>
        <end position="27"/>
    </location>
</feature>
<evidence type="ECO:0000313" key="13">
    <source>
        <dbReference type="EMBL" id="KAK2586294.1"/>
    </source>
</evidence>
<evidence type="ECO:0000256" key="10">
    <source>
        <dbReference type="SAM" id="Coils"/>
    </source>
</evidence>
<evidence type="ECO:0000256" key="2">
    <source>
        <dbReference type="ARBA" id="ARBA00022701"/>
    </source>
</evidence>
<keyword evidence="6 8" id="KW-0505">Motor protein</keyword>
<dbReference type="InterPro" id="IPR019821">
    <property type="entry name" value="Kinesin_motor_CS"/>
</dbReference>
<dbReference type="SMART" id="SM00129">
    <property type="entry name" value="KISc"/>
    <property type="match status" value="1"/>
</dbReference>